<comment type="similarity">
    <text evidence="2">Belongs to the NELF-D family.</text>
</comment>
<dbReference type="PANTHER" id="PTHR12144:SF0">
    <property type="entry name" value="NEGATIVE ELONGATION FACTOR C_D"/>
    <property type="match status" value="1"/>
</dbReference>
<feature type="region of interest" description="Disordered" evidence="7">
    <location>
        <begin position="358"/>
        <end position="378"/>
    </location>
</feature>
<protein>
    <recommendedName>
        <fullName evidence="8">WW domain-containing protein</fullName>
    </recommendedName>
</protein>
<accession>K0TBC8</accession>
<evidence type="ECO:0000313" key="10">
    <source>
        <dbReference type="Proteomes" id="UP000266841"/>
    </source>
</evidence>
<dbReference type="InterPro" id="IPR001202">
    <property type="entry name" value="WW_dom"/>
</dbReference>
<comment type="subcellular location">
    <subcellularLocation>
        <location evidence="1">Nucleus</location>
    </subcellularLocation>
</comment>
<keyword evidence="4" id="KW-0805">Transcription regulation</keyword>
<feature type="compositionally biased region" description="Gly residues" evidence="7">
    <location>
        <begin position="108"/>
        <end position="121"/>
    </location>
</feature>
<sequence length="1003" mass="106842">MSDHEQQQGGDEEPLQDGQELGGGWIAYRDDEGRFYYYSGETGETQWERPEEAVALGQATPRDEGERAGGDRRPAYDYQNDAETPDTVTPVRSPLDDIAGSESASPGDGPGGSKEGAGGGDAAADGGTDGITKSPPLEQNVGGIPQSPAAETMEGISPRDKPDERQDEPMAEETVAEQSEEELHDGQELGDGWVAYKDDEGRFYYYNGESGETQWERPEIAPKAVVETAGGDVANKEVKVEPVSEAREAQTQETQSEEAAAAEQKAAMPSKAPAEPQEEEEKPAEVDITPEQFLAQPDAIMEPGVLDRIDDLVRDQGAGSALPFAAKTLAAGYGGDTSVCGLLGLWLAELTAMKGGPDGAPSAANGQTIGAARPGRSGRLFDEGADRARDAAEGVIGRLVKERFKDGDSIMRLSKKQVAFVDGMIGSPRWRKLLIDLSATNKDSTFFMYCLTTISNLGHHREIASRINQSDYFGVFHSMLQSELTIAGRAAVDGCDGDVLGAVDGGSSKGGGGGGGGGGMGAFVADLRRTCTSTSYPYLYAMEVLHDLIERAESSGDASLLRPAVRKWKRLREDLEEGMLVPAGGSGNSTFQRKRRTDVALTLSDLFQRKRRRVAPTATAEGNGSNGNGGHNDLADSLDEALIHLLSRNGSLGYPIDKDSADAILKYAYGGSTDRIGDLLIRHPVSVNALLRNLFGVKRVRQLDVRLKCARLVSLAVIAAERGANGTDEVDISLNDEDQLTQTVLACSQLCEQVENMVSFAVLDSSDDGEGDSAPGVPSSSVGRRLSSHCVRHAVIARGALLWASELASGPEFAETASYPTLSPCILSLARVISRHHPMTRPAVLDLALLFASHSNRDVGHKKMASIKEQCVRLLLCLSAEGHSVEVLRAVRGRLEGDAASGGGGGATMDSALVRYLFSGLLELVRPPFSLSFVRALGGLMTTRAVVEALQSAHFEASKRHMIIQLVRNFEGTCEAQRRDGGVGCEGDGVLIAALKRTYCPSM</sequence>
<gene>
    <name evidence="9" type="ORF">THAOC_11163</name>
</gene>
<feature type="region of interest" description="Disordered" evidence="7">
    <location>
        <begin position="236"/>
        <end position="285"/>
    </location>
</feature>
<proteinExistence type="inferred from homology"/>
<organism evidence="9 10">
    <name type="scientific">Thalassiosira oceanica</name>
    <name type="common">Marine diatom</name>
    <dbReference type="NCBI Taxonomy" id="159749"/>
    <lineage>
        <taxon>Eukaryota</taxon>
        <taxon>Sar</taxon>
        <taxon>Stramenopiles</taxon>
        <taxon>Ochrophyta</taxon>
        <taxon>Bacillariophyta</taxon>
        <taxon>Coscinodiscophyceae</taxon>
        <taxon>Thalassiosirophycidae</taxon>
        <taxon>Thalassiosirales</taxon>
        <taxon>Thalassiosiraceae</taxon>
        <taxon>Thalassiosira</taxon>
    </lineage>
</organism>
<keyword evidence="5" id="KW-0804">Transcription</keyword>
<dbReference type="OrthoDB" id="511287at2759"/>
<feature type="region of interest" description="Disordered" evidence="7">
    <location>
        <begin position="1"/>
        <end position="26"/>
    </location>
</feature>
<dbReference type="PROSITE" id="PS50020">
    <property type="entry name" value="WW_DOMAIN_2"/>
    <property type="match status" value="2"/>
</dbReference>
<comment type="caution">
    <text evidence="9">The sequence shown here is derived from an EMBL/GenBank/DDBJ whole genome shotgun (WGS) entry which is preliminary data.</text>
</comment>
<feature type="domain" description="WW" evidence="8">
    <location>
        <begin position="187"/>
        <end position="220"/>
    </location>
</feature>
<feature type="compositionally biased region" description="Basic and acidic residues" evidence="7">
    <location>
        <begin position="61"/>
        <end position="75"/>
    </location>
</feature>
<evidence type="ECO:0000313" key="9">
    <source>
        <dbReference type="EMBL" id="EJK67767.1"/>
    </source>
</evidence>
<evidence type="ECO:0000256" key="3">
    <source>
        <dbReference type="ARBA" id="ARBA00022491"/>
    </source>
</evidence>
<evidence type="ECO:0000256" key="7">
    <source>
        <dbReference type="SAM" id="MobiDB-lite"/>
    </source>
</evidence>
<dbReference type="GO" id="GO:0003723">
    <property type="term" value="F:RNA binding"/>
    <property type="evidence" value="ECO:0007669"/>
    <property type="project" value="TreeGrafter"/>
</dbReference>
<dbReference type="OMA" id="GHHREIA"/>
<name>K0TBC8_THAOC</name>
<dbReference type="SMART" id="SM00456">
    <property type="entry name" value="WW"/>
    <property type="match status" value="2"/>
</dbReference>
<dbReference type="InterPro" id="IPR036020">
    <property type="entry name" value="WW_dom_sf"/>
</dbReference>
<dbReference type="Proteomes" id="UP000266841">
    <property type="component" value="Unassembled WGS sequence"/>
</dbReference>
<feature type="domain" description="WW" evidence="8">
    <location>
        <begin position="19"/>
        <end position="52"/>
    </location>
</feature>
<dbReference type="eggNOG" id="KOG0152">
    <property type="taxonomic scope" value="Eukaryota"/>
</dbReference>
<evidence type="ECO:0000256" key="5">
    <source>
        <dbReference type="ARBA" id="ARBA00023163"/>
    </source>
</evidence>
<dbReference type="PANTHER" id="PTHR12144">
    <property type="entry name" value="NEGATIVE ELONGATION FACTOR D"/>
    <property type="match status" value="1"/>
</dbReference>
<evidence type="ECO:0000256" key="1">
    <source>
        <dbReference type="ARBA" id="ARBA00004123"/>
    </source>
</evidence>
<dbReference type="SUPFAM" id="SSF51045">
    <property type="entry name" value="WW domain"/>
    <property type="match status" value="2"/>
</dbReference>
<evidence type="ECO:0000256" key="4">
    <source>
        <dbReference type="ARBA" id="ARBA00023015"/>
    </source>
</evidence>
<feature type="region of interest" description="Disordered" evidence="7">
    <location>
        <begin position="40"/>
        <end position="193"/>
    </location>
</feature>
<dbReference type="EMBL" id="AGNL01012659">
    <property type="protein sequence ID" value="EJK67767.1"/>
    <property type="molecule type" value="Genomic_DNA"/>
</dbReference>
<evidence type="ECO:0000256" key="6">
    <source>
        <dbReference type="ARBA" id="ARBA00023242"/>
    </source>
</evidence>
<dbReference type="Pfam" id="PF04858">
    <property type="entry name" value="TH1"/>
    <property type="match status" value="2"/>
</dbReference>
<dbReference type="GO" id="GO:0032021">
    <property type="term" value="C:NELF complex"/>
    <property type="evidence" value="ECO:0007669"/>
    <property type="project" value="TreeGrafter"/>
</dbReference>
<dbReference type="CDD" id="cd00201">
    <property type="entry name" value="WW"/>
    <property type="match status" value="2"/>
</dbReference>
<reference evidence="9 10" key="1">
    <citation type="journal article" date="2012" name="Genome Biol.">
        <title>Genome and low-iron response of an oceanic diatom adapted to chronic iron limitation.</title>
        <authorList>
            <person name="Lommer M."/>
            <person name="Specht M."/>
            <person name="Roy A.S."/>
            <person name="Kraemer L."/>
            <person name="Andreson R."/>
            <person name="Gutowska M.A."/>
            <person name="Wolf J."/>
            <person name="Bergner S.V."/>
            <person name="Schilhabel M.B."/>
            <person name="Klostermeier U.C."/>
            <person name="Beiko R.G."/>
            <person name="Rosenstiel P."/>
            <person name="Hippler M."/>
            <person name="Laroche J."/>
        </authorList>
    </citation>
    <scope>NUCLEOTIDE SEQUENCE [LARGE SCALE GENOMIC DNA]</scope>
    <source>
        <strain evidence="9 10">CCMP1005</strain>
    </source>
</reference>
<feature type="region of interest" description="Disordered" evidence="7">
    <location>
        <begin position="613"/>
        <end position="633"/>
    </location>
</feature>
<dbReference type="AlphaFoldDB" id="K0TBC8"/>
<dbReference type="PROSITE" id="PS01159">
    <property type="entry name" value="WW_DOMAIN_1"/>
    <property type="match status" value="2"/>
</dbReference>
<feature type="compositionally biased region" description="Acidic residues" evidence="7">
    <location>
        <begin position="169"/>
        <end position="183"/>
    </location>
</feature>
<dbReference type="InterPro" id="IPR006942">
    <property type="entry name" value="TH1"/>
</dbReference>
<keyword evidence="3" id="KW-0678">Repressor</keyword>
<feature type="compositionally biased region" description="Basic and acidic residues" evidence="7">
    <location>
        <begin position="236"/>
        <end position="250"/>
    </location>
</feature>
<keyword evidence="6" id="KW-0539">Nucleus</keyword>
<feature type="compositionally biased region" description="Basic and acidic residues" evidence="7">
    <location>
        <begin position="157"/>
        <end position="168"/>
    </location>
</feature>
<dbReference type="Gene3D" id="2.20.70.10">
    <property type="match status" value="2"/>
</dbReference>
<dbReference type="Pfam" id="PF00397">
    <property type="entry name" value="WW"/>
    <property type="match status" value="2"/>
</dbReference>
<feature type="compositionally biased region" description="Low complexity" evidence="7">
    <location>
        <begin position="251"/>
        <end position="275"/>
    </location>
</feature>
<evidence type="ECO:0000256" key="2">
    <source>
        <dbReference type="ARBA" id="ARBA00005726"/>
    </source>
</evidence>
<evidence type="ECO:0000259" key="8">
    <source>
        <dbReference type="PROSITE" id="PS50020"/>
    </source>
</evidence>
<dbReference type="GO" id="GO:0034244">
    <property type="term" value="P:negative regulation of transcription elongation by RNA polymerase II"/>
    <property type="evidence" value="ECO:0007669"/>
    <property type="project" value="TreeGrafter"/>
</dbReference>
<keyword evidence="10" id="KW-1185">Reference proteome</keyword>